<organism evidence="1">
    <name type="scientific">marine sediment metagenome</name>
    <dbReference type="NCBI Taxonomy" id="412755"/>
    <lineage>
        <taxon>unclassified sequences</taxon>
        <taxon>metagenomes</taxon>
        <taxon>ecological metagenomes</taxon>
    </lineage>
</organism>
<dbReference type="AlphaFoldDB" id="A0A0F9BR09"/>
<evidence type="ECO:0000313" key="1">
    <source>
        <dbReference type="EMBL" id="KKK86836.1"/>
    </source>
</evidence>
<comment type="caution">
    <text evidence="1">The sequence shown here is derived from an EMBL/GenBank/DDBJ whole genome shotgun (WGS) entry which is preliminary data.</text>
</comment>
<feature type="non-terminal residue" evidence="1">
    <location>
        <position position="1"/>
    </location>
</feature>
<reference evidence="1" key="1">
    <citation type="journal article" date="2015" name="Nature">
        <title>Complex archaea that bridge the gap between prokaryotes and eukaryotes.</title>
        <authorList>
            <person name="Spang A."/>
            <person name="Saw J.H."/>
            <person name="Jorgensen S.L."/>
            <person name="Zaremba-Niedzwiedzka K."/>
            <person name="Martijn J."/>
            <person name="Lind A.E."/>
            <person name="van Eijk R."/>
            <person name="Schleper C."/>
            <person name="Guy L."/>
            <person name="Ettema T.J."/>
        </authorList>
    </citation>
    <scope>NUCLEOTIDE SEQUENCE</scope>
</reference>
<sequence length="130" mass="13325">MSNAPTVLLGLMPLLRAVVRSTTSATATTVTADDSGTLFVDLSTSSHTYTLPTLALGEGKHWMFFAGDTTASTVITGGTADKIIGGDNAAADSMTSASVLGDWALVVCDGTWYYFICGSAADSDSWDASG</sequence>
<name>A0A0F9BR09_9ZZZZ</name>
<accession>A0A0F9BR09</accession>
<gene>
    <name evidence="1" type="ORF">LCGC14_2759270</name>
</gene>
<protein>
    <submittedName>
        <fullName evidence="1">Uncharacterized protein</fullName>
    </submittedName>
</protein>
<dbReference type="EMBL" id="LAZR01050671">
    <property type="protein sequence ID" value="KKK86836.1"/>
    <property type="molecule type" value="Genomic_DNA"/>
</dbReference>
<proteinExistence type="predicted"/>